<reference evidence="1" key="2">
    <citation type="journal article" date="2015" name="Data Brief">
        <title>Shoot transcriptome of the giant reed, Arundo donax.</title>
        <authorList>
            <person name="Barrero R.A."/>
            <person name="Guerrero F.D."/>
            <person name="Moolhuijzen P."/>
            <person name="Goolsby J.A."/>
            <person name="Tidwell J."/>
            <person name="Bellgard S.E."/>
            <person name="Bellgard M.I."/>
        </authorList>
    </citation>
    <scope>NUCLEOTIDE SEQUENCE</scope>
    <source>
        <tissue evidence="1">Shoot tissue taken approximately 20 cm above the soil surface</tissue>
    </source>
</reference>
<proteinExistence type="predicted"/>
<name>A0A0A9AX70_ARUDO</name>
<dbReference type="EMBL" id="GBRH01244380">
    <property type="protein sequence ID" value="JAD53515.1"/>
    <property type="molecule type" value="Transcribed_RNA"/>
</dbReference>
<organism evidence="1">
    <name type="scientific">Arundo donax</name>
    <name type="common">Giant reed</name>
    <name type="synonym">Donax arundinaceus</name>
    <dbReference type="NCBI Taxonomy" id="35708"/>
    <lineage>
        <taxon>Eukaryota</taxon>
        <taxon>Viridiplantae</taxon>
        <taxon>Streptophyta</taxon>
        <taxon>Embryophyta</taxon>
        <taxon>Tracheophyta</taxon>
        <taxon>Spermatophyta</taxon>
        <taxon>Magnoliopsida</taxon>
        <taxon>Liliopsida</taxon>
        <taxon>Poales</taxon>
        <taxon>Poaceae</taxon>
        <taxon>PACMAD clade</taxon>
        <taxon>Arundinoideae</taxon>
        <taxon>Arundineae</taxon>
        <taxon>Arundo</taxon>
    </lineage>
</organism>
<evidence type="ECO:0000313" key="1">
    <source>
        <dbReference type="EMBL" id="JAD53515.1"/>
    </source>
</evidence>
<dbReference type="AlphaFoldDB" id="A0A0A9AX70"/>
<accession>A0A0A9AX70</accession>
<reference evidence="1" key="1">
    <citation type="submission" date="2014-09" db="EMBL/GenBank/DDBJ databases">
        <authorList>
            <person name="Magalhaes I.L.F."/>
            <person name="Oliveira U."/>
            <person name="Santos F.R."/>
            <person name="Vidigal T.H.D.A."/>
            <person name="Brescovit A.D."/>
            <person name="Santos A.J."/>
        </authorList>
    </citation>
    <scope>NUCLEOTIDE SEQUENCE</scope>
    <source>
        <tissue evidence="1">Shoot tissue taken approximately 20 cm above the soil surface</tissue>
    </source>
</reference>
<sequence length="106" mass="11896">MYITTISKKTAPPITQSTAAALRPCVTKLPLAGCSRRPFHVHAESLLQLLVLQRMQRLVGAVRRRHCLVGVEHLLIPSKRLRRSAKVHHPSTVAHLACRHLQPLHL</sequence>
<protein>
    <submittedName>
        <fullName evidence="1">Uncharacterized protein</fullName>
    </submittedName>
</protein>